<evidence type="ECO:0000256" key="15">
    <source>
        <dbReference type="ARBA" id="ARBA00023139"/>
    </source>
</evidence>
<evidence type="ECO:0000256" key="18">
    <source>
        <dbReference type="ARBA" id="ARBA00023288"/>
    </source>
</evidence>
<organism evidence="21">
    <name type="scientific">Avian paramyxovirus 1</name>
    <name type="common">NDV</name>
    <name type="synonym">Avian orthoavulavirus 1</name>
    <dbReference type="NCBI Taxonomy" id="2560319"/>
    <lineage>
        <taxon>Viruses</taxon>
        <taxon>Riboviria</taxon>
        <taxon>Orthornavirae</taxon>
        <taxon>Negarnaviricota</taxon>
        <taxon>Haploviricotina</taxon>
        <taxon>Monjiviricetes</taxon>
        <taxon>Mononegavirales</taxon>
        <taxon>Paramyxoviridae</taxon>
        <taxon>Avulavirinae</taxon>
        <taxon>Orthoavulavirus</taxon>
        <taxon>Orthoavulavirus javaense</taxon>
    </lineage>
</organism>
<evidence type="ECO:0000256" key="11">
    <source>
        <dbReference type="ARBA" id="ARBA00022879"/>
    </source>
</evidence>
<keyword evidence="9" id="KW-0946">Virion</keyword>
<evidence type="ECO:0000256" key="8">
    <source>
        <dbReference type="ARBA" id="ARBA00022729"/>
    </source>
</evidence>
<keyword evidence="5" id="KW-1169">Fusion of virus membrane with host cell membrane</keyword>
<name>Q1WAA4_NCDV</name>
<dbReference type="Gene3D" id="2.40.490.10">
    <property type="entry name" value="Newcastle disease virus like domain"/>
    <property type="match status" value="1"/>
</dbReference>
<dbReference type="Gene3D" id="2.60.40.1690">
    <property type="entry name" value="Head and neck region of the ectodomain of NDV fusion glycoprotein"/>
    <property type="match status" value="1"/>
</dbReference>
<evidence type="ECO:0000256" key="9">
    <source>
        <dbReference type="ARBA" id="ARBA00022844"/>
    </source>
</evidence>
<dbReference type="EMBL" id="EU167540">
    <property type="protein sequence ID" value="ABX57750.1"/>
    <property type="molecule type" value="Viral_cRNA"/>
</dbReference>
<dbReference type="GO" id="GO:0020002">
    <property type="term" value="C:host cell plasma membrane"/>
    <property type="evidence" value="ECO:0007669"/>
    <property type="project" value="UniProtKB-SubCell"/>
</dbReference>
<evidence type="ECO:0000313" key="22">
    <source>
        <dbReference type="EMBL" id="ABX57750.1"/>
    </source>
</evidence>
<evidence type="ECO:0000256" key="4">
    <source>
        <dbReference type="ARBA" id="ARBA00022511"/>
    </source>
</evidence>
<evidence type="ECO:0000256" key="14">
    <source>
        <dbReference type="ARBA" id="ARBA00023136"/>
    </source>
</evidence>
<keyword evidence="7 20" id="KW-0812">Transmembrane</keyword>
<comment type="subunit">
    <text evidence="20">Homotrimer of disulfide-linked F1-F2.</text>
</comment>
<keyword evidence="18" id="KW-0449">Lipoprotein</keyword>
<dbReference type="InterPro" id="IPR000776">
    <property type="entry name" value="Fusion_F0_Paramyxovir"/>
</dbReference>
<evidence type="ECO:0000256" key="7">
    <source>
        <dbReference type="ARBA" id="ARBA00022692"/>
    </source>
</evidence>
<evidence type="ECO:0000256" key="13">
    <source>
        <dbReference type="ARBA" id="ARBA00023054"/>
    </source>
</evidence>
<evidence type="ECO:0000256" key="12">
    <source>
        <dbReference type="ARBA" id="ARBA00022989"/>
    </source>
</evidence>
<dbReference type="Pfam" id="PF00523">
    <property type="entry name" value="Fusion_gly"/>
    <property type="match status" value="1"/>
</dbReference>
<dbReference type="SUPFAM" id="SSF69922">
    <property type="entry name" value="Head and neck region of the ectodomain of NDV fusion glycoprotein"/>
    <property type="match status" value="1"/>
</dbReference>
<evidence type="ECO:0000256" key="2">
    <source>
        <dbReference type="ARBA" id="ARBA00016586"/>
    </source>
</evidence>
<keyword evidence="14 20" id="KW-0472">Membrane</keyword>
<dbReference type="GO" id="GO:0019064">
    <property type="term" value="P:fusion of virus membrane with host plasma membrane"/>
    <property type="evidence" value="ECO:0007669"/>
    <property type="project" value="UniProtKB-KW"/>
</dbReference>
<dbReference type="GO" id="GO:0055036">
    <property type="term" value="C:virion membrane"/>
    <property type="evidence" value="ECO:0007669"/>
    <property type="project" value="UniProtKB-SubCell"/>
</dbReference>
<keyword evidence="4" id="KW-1032">Host cell membrane</keyword>
<evidence type="ECO:0000256" key="1">
    <source>
        <dbReference type="ARBA" id="ARBA00008211"/>
    </source>
</evidence>
<keyword evidence="11 20" id="KW-0261">Viral envelope protein</keyword>
<evidence type="ECO:0000313" key="21">
    <source>
        <dbReference type="EMBL" id="ABD85052.1"/>
    </source>
</evidence>
<keyword evidence="19" id="KW-1160">Virus entry into host cell</keyword>
<evidence type="ECO:0000256" key="17">
    <source>
        <dbReference type="ARBA" id="ARBA00023180"/>
    </source>
</evidence>
<protein>
    <recommendedName>
        <fullName evidence="2 20">Fusion glycoprotein F0</fullName>
    </recommendedName>
</protein>
<evidence type="ECO:0000256" key="20">
    <source>
        <dbReference type="RuleBase" id="RU003705"/>
    </source>
</evidence>
<dbReference type="Gene3D" id="1.10.287.2480">
    <property type="match status" value="1"/>
</dbReference>
<reference evidence="21" key="1">
    <citation type="submission" date="2006-02" db="EMBL/GenBank/DDBJ databases">
        <authorList>
            <person name="Qin Z.M."/>
            <person name="Ma B.C."/>
            <person name="He Y.F."/>
            <person name="Yuan X.Y."/>
            <person name="Cui Z.Z."/>
        </authorList>
    </citation>
    <scope>NUCLEOTIDE SEQUENCE</scope>
    <source>
        <strain evidence="21">SRZ03</strain>
    </source>
</reference>
<dbReference type="GO" id="GO:0046718">
    <property type="term" value="P:symbiont entry into host cell"/>
    <property type="evidence" value="ECO:0007669"/>
    <property type="project" value="UniProtKB-KW"/>
</dbReference>
<dbReference type="EMBL" id="DQ417112">
    <property type="protein sequence ID" value="ABD85052.1"/>
    <property type="molecule type" value="mRNA"/>
</dbReference>
<keyword evidence="12 20" id="KW-1133">Transmembrane helix</keyword>
<keyword evidence="10" id="KW-1043">Host membrane</keyword>
<keyword evidence="8" id="KW-0732">Signal</keyword>
<keyword evidence="17" id="KW-0325">Glycoprotein</keyword>
<evidence type="ECO:0000256" key="5">
    <source>
        <dbReference type="ARBA" id="ARBA00022521"/>
    </source>
</evidence>
<gene>
    <name evidence="21" type="primary">F</name>
</gene>
<keyword evidence="13" id="KW-0175">Coiled coil</keyword>
<evidence type="ECO:0000256" key="10">
    <source>
        <dbReference type="ARBA" id="ARBA00022870"/>
    </source>
</evidence>
<evidence type="ECO:0000256" key="3">
    <source>
        <dbReference type="ARBA" id="ARBA00022506"/>
    </source>
</evidence>
<accession>Q1WAA4</accession>
<dbReference type="SUPFAM" id="SSF58069">
    <property type="entry name" value="Virus ectodomain"/>
    <property type="match status" value="1"/>
</dbReference>
<keyword evidence="3" id="KW-1168">Fusion of virus membrane with host membrane</keyword>
<evidence type="ECO:0000256" key="6">
    <source>
        <dbReference type="ARBA" id="ARBA00022595"/>
    </source>
</evidence>
<keyword evidence="16" id="KW-1015">Disulfide bond</keyword>
<comment type="subcellular location">
    <subcellularLocation>
        <location evidence="20">Virion membrane</location>
        <topology evidence="20">Single-pass type I membrane protein</topology>
    </subcellularLocation>
    <subcellularLocation>
        <location evidence="20">Host cell membrane</location>
        <topology evidence="20">Single-pass membrane protein</topology>
    </subcellularLocation>
</comment>
<feature type="transmembrane region" description="Helical" evidence="20">
    <location>
        <begin position="501"/>
        <end position="527"/>
    </location>
</feature>
<dbReference type="Gene3D" id="6.10.10.110">
    <property type="match status" value="1"/>
</dbReference>
<evidence type="ECO:0000256" key="19">
    <source>
        <dbReference type="ARBA" id="ARBA00023296"/>
    </source>
</evidence>
<evidence type="ECO:0000313" key="23">
    <source>
        <dbReference type="Proteomes" id="UP000117872"/>
    </source>
</evidence>
<keyword evidence="15" id="KW-0564">Palmitate</keyword>
<sequence length="553" mass="59096">MGPRPSTKNPTPMMLTVRVALVLSCICPANSIDGRPLAAAGIVVTGDKAVNIYTSSQTGSIIVKLLPNLPKDKEACAKAPLDAYNRTLTTLLTPLGDSIRRIQESVTTSGGRRQKRFIGAIIGGVALGVATAAQITAAAALIQAKQNAANILRLKESIAATNEAVHEVTDGLSQLAVAVGKMQQFVNDQFNKTAQELDCIKITQQVGVELNLYLTELTTVFGPQITSPALTQLTIRALYNLAGGNMDYLLTKLGIGNNQLSSLIGSGLITGYPILYDSQTQLLGIQVNLPSVGNLNNMRATYLETLSVSTTRGYASALVPKVVTQVGSVIEELDTSYCIESDLDLYCTRIVTLPMSPGIYSCLSGNTSACMYSKTEGALTTPYMALKGSVIANCKITTCRCTDPPGIISQNYGEAVSLIDRHSCNVLSLDGITLRLSGEFDATYQKNISILDSQVIVTGNLDISTELGNVNNSISNALDRLAESNSKLEKVNVRLTSTSALITYIVLTVISLIFGALSLVLACYLMYKQKAQQKTLLWLGNNTLDQMRATTKM</sequence>
<evidence type="ECO:0000256" key="16">
    <source>
        <dbReference type="ARBA" id="ARBA00023157"/>
    </source>
</evidence>
<keyword evidence="6" id="KW-1162">Viral penetration into host cytoplasm</keyword>
<dbReference type="GO" id="GO:0019031">
    <property type="term" value="C:viral envelope"/>
    <property type="evidence" value="ECO:0007669"/>
    <property type="project" value="UniProtKB-KW"/>
</dbReference>
<comment type="similarity">
    <text evidence="1 20">Belongs to the paramyxoviruses fusion glycoprotein family.</text>
</comment>
<reference evidence="22 23" key="2">
    <citation type="journal article" date="2008" name="Virus Res.">
        <title>F gene recombination between genotype II and VII Newcastle disease virus.</title>
        <authorList>
            <person name="Qin Z."/>
            <person name="Sun L."/>
            <person name="Ma B."/>
            <person name="Cui Z."/>
            <person name="Zhu Y."/>
            <person name="Kitamura Y."/>
            <person name="Liu W."/>
        </authorList>
    </citation>
    <scope>NUCLEOTIDE SEQUENCE [LARGE SCALE GENOMIC DNA]</scope>
    <source>
        <strain evidence="22">SRZ03</strain>
    </source>
</reference>
<dbReference type="Proteomes" id="UP000117872">
    <property type="component" value="Genome"/>
</dbReference>
<proteinExistence type="evidence at transcript level"/>